<accession>A0A418WU53</accession>
<dbReference type="EC" id="2.1.1.72" evidence="2"/>
<gene>
    <name evidence="7" type="ORF">D3874_02970</name>
</gene>
<proteinExistence type="inferred from homology"/>
<evidence type="ECO:0000313" key="8">
    <source>
        <dbReference type="Proteomes" id="UP000284605"/>
    </source>
</evidence>
<dbReference type="Gene3D" id="1.10.1020.10">
    <property type="entry name" value="Adenine-specific Methyltransferase, Domain 2"/>
    <property type="match status" value="1"/>
</dbReference>
<evidence type="ECO:0000256" key="1">
    <source>
        <dbReference type="ARBA" id="ARBA00006594"/>
    </source>
</evidence>
<dbReference type="InterPro" id="IPR012327">
    <property type="entry name" value="MeTrfase_D12"/>
</dbReference>
<keyword evidence="3 7" id="KW-0489">Methyltransferase</keyword>
<dbReference type="AlphaFoldDB" id="A0A418WU53"/>
<keyword evidence="8" id="KW-1185">Reference proteome</keyword>
<dbReference type="Gene3D" id="3.40.50.150">
    <property type="entry name" value="Vaccinia Virus protein VP39"/>
    <property type="match status" value="1"/>
</dbReference>
<dbReference type="OrthoDB" id="9805629at2"/>
<evidence type="ECO:0000256" key="4">
    <source>
        <dbReference type="ARBA" id="ARBA00022679"/>
    </source>
</evidence>
<dbReference type="PIRSF" id="PIRSF000398">
    <property type="entry name" value="M_m6A_EcoRV"/>
    <property type="match status" value="1"/>
</dbReference>
<organism evidence="7 8">
    <name type="scientific">Oleomonas cavernae</name>
    <dbReference type="NCBI Taxonomy" id="2320859"/>
    <lineage>
        <taxon>Bacteria</taxon>
        <taxon>Pseudomonadati</taxon>
        <taxon>Pseudomonadota</taxon>
        <taxon>Alphaproteobacteria</taxon>
        <taxon>Acetobacterales</taxon>
        <taxon>Acetobacteraceae</taxon>
        <taxon>Oleomonas</taxon>
    </lineage>
</organism>
<sequence length="259" mass="29050">MKSAKGLVPYLGGKRNLASRIVPMIEAIPHRCYAEPFVGAGGIFFRRTKPAVVEAINDAGGEIVNLFRIVQRHPKALLDQLRLDLHARATFDRLLASNPATLTDIERAARFHMLQGARFRSDPTDGSFISNPATARGKSPVAVRRHLLASHRRLARVTIERLDFEVFIKRYDRPDTLIYVDPPYWGCEADYGDGLFSRADFGRLEAVLKGLRGRFVLSLNDRPEIRRLFAWASIQAVETTYGSIRPIKAAELIITSPGR</sequence>
<dbReference type="SUPFAM" id="SSF53335">
    <property type="entry name" value="S-adenosyl-L-methionine-dependent methyltransferases"/>
    <property type="match status" value="1"/>
</dbReference>
<dbReference type="GO" id="GO:0009307">
    <property type="term" value="P:DNA restriction-modification system"/>
    <property type="evidence" value="ECO:0007669"/>
    <property type="project" value="InterPro"/>
</dbReference>
<dbReference type="PRINTS" id="PR00505">
    <property type="entry name" value="D12N6MTFRASE"/>
</dbReference>
<keyword evidence="4" id="KW-0808">Transferase</keyword>
<evidence type="ECO:0000256" key="6">
    <source>
        <dbReference type="ARBA" id="ARBA00047942"/>
    </source>
</evidence>
<dbReference type="Pfam" id="PF02086">
    <property type="entry name" value="MethyltransfD12"/>
    <property type="match status" value="1"/>
</dbReference>
<evidence type="ECO:0000256" key="5">
    <source>
        <dbReference type="ARBA" id="ARBA00022691"/>
    </source>
</evidence>
<comment type="caution">
    <text evidence="7">The sequence shown here is derived from an EMBL/GenBank/DDBJ whole genome shotgun (WGS) entry which is preliminary data.</text>
</comment>
<evidence type="ECO:0000313" key="7">
    <source>
        <dbReference type="EMBL" id="RJF94792.1"/>
    </source>
</evidence>
<dbReference type="GO" id="GO:0006298">
    <property type="term" value="P:mismatch repair"/>
    <property type="evidence" value="ECO:0007669"/>
    <property type="project" value="TreeGrafter"/>
</dbReference>
<dbReference type="PANTHER" id="PTHR30481:SF4">
    <property type="entry name" value="SITE-SPECIFIC DNA-METHYLTRANSFERASE (ADENINE-SPECIFIC)"/>
    <property type="match status" value="1"/>
</dbReference>
<dbReference type="Proteomes" id="UP000284605">
    <property type="component" value="Unassembled WGS sequence"/>
</dbReference>
<dbReference type="RefSeq" id="WP_119776307.1">
    <property type="nucleotide sequence ID" value="NZ_QYUK01000008.1"/>
</dbReference>
<dbReference type="GO" id="GO:0043565">
    <property type="term" value="F:sequence-specific DNA binding"/>
    <property type="evidence" value="ECO:0007669"/>
    <property type="project" value="TreeGrafter"/>
</dbReference>
<dbReference type="GO" id="GO:0009007">
    <property type="term" value="F:site-specific DNA-methyltransferase (adenine-specific) activity"/>
    <property type="evidence" value="ECO:0007669"/>
    <property type="project" value="UniProtKB-EC"/>
</dbReference>
<comment type="similarity">
    <text evidence="1">Belongs to the N(4)/N(6)-methyltransferase family.</text>
</comment>
<reference evidence="7 8" key="1">
    <citation type="submission" date="2018-09" db="EMBL/GenBank/DDBJ databases">
        <authorList>
            <person name="Zhu H."/>
        </authorList>
    </citation>
    <scope>NUCLEOTIDE SEQUENCE [LARGE SCALE GENOMIC DNA]</scope>
    <source>
        <strain evidence="7 8">K1W22B-8</strain>
    </source>
</reference>
<evidence type="ECO:0000256" key="2">
    <source>
        <dbReference type="ARBA" id="ARBA00011900"/>
    </source>
</evidence>
<dbReference type="InterPro" id="IPR012263">
    <property type="entry name" value="M_m6A_EcoRV"/>
</dbReference>
<comment type="catalytic activity">
    <reaction evidence="6">
        <text>a 2'-deoxyadenosine in DNA + S-adenosyl-L-methionine = an N(6)-methyl-2'-deoxyadenosine in DNA + S-adenosyl-L-homocysteine + H(+)</text>
        <dbReference type="Rhea" id="RHEA:15197"/>
        <dbReference type="Rhea" id="RHEA-COMP:12418"/>
        <dbReference type="Rhea" id="RHEA-COMP:12419"/>
        <dbReference type="ChEBI" id="CHEBI:15378"/>
        <dbReference type="ChEBI" id="CHEBI:57856"/>
        <dbReference type="ChEBI" id="CHEBI:59789"/>
        <dbReference type="ChEBI" id="CHEBI:90615"/>
        <dbReference type="ChEBI" id="CHEBI:90616"/>
        <dbReference type="EC" id="2.1.1.72"/>
    </reaction>
</comment>
<dbReference type="PANTHER" id="PTHR30481">
    <property type="entry name" value="DNA ADENINE METHYLASE"/>
    <property type="match status" value="1"/>
</dbReference>
<dbReference type="EMBL" id="QYUK01000008">
    <property type="protein sequence ID" value="RJF94792.1"/>
    <property type="molecule type" value="Genomic_DNA"/>
</dbReference>
<dbReference type="InterPro" id="IPR029063">
    <property type="entry name" value="SAM-dependent_MTases_sf"/>
</dbReference>
<keyword evidence="5" id="KW-0949">S-adenosyl-L-methionine</keyword>
<protein>
    <recommendedName>
        <fullName evidence="2">site-specific DNA-methyltransferase (adenine-specific)</fullName>
        <ecNumber evidence="2">2.1.1.72</ecNumber>
    </recommendedName>
</protein>
<name>A0A418WU53_9PROT</name>
<evidence type="ECO:0000256" key="3">
    <source>
        <dbReference type="ARBA" id="ARBA00022603"/>
    </source>
</evidence>
<dbReference type="InterPro" id="IPR023095">
    <property type="entry name" value="Ade_MeTrfase_dom_2"/>
</dbReference>
<dbReference type="GO" id="GO:0032259">
    <property type="term" value="P:methylation"/>
    <property type="evidence" value="ECO:0007669"/>
    <property type="project" value="UniProtKB-KW"/>
</dbReference>
<dbReference type="PROSITE" id="PS00092">
    <property type="entry name" value="N6_MTASE"/>
    <property type="match status" value="1"/>
</dbReference>
<dbReference type="GO" id="GO:1904047">
    <property type="term" value="F:S-adenosyl-L-methionine binding"/>
    <property type="evidence" value="ECO:0007669"/>
    <property type="project" value="TreeGrafter"/>
</dbReference>
<dbReference type="InterPro" id="IPR002052">
    <property type="entry name" value="DNA_methylase_N6_adenine_CS"/>
</dbReference>